<dbReference type="InterPro" id="IPR036322">
    <property type="entry name" value="WD40_repeat_dom_sf"/>
</dbReference>
<sequence>MKNAHGIPSWLRKSPPVCSFLSIFLILLFSSFVVPATILQAEERVPSVGPVLRVESGMHAGLARRIDSDAEGRYLVSVSDDKTLKIWSVGDGRLQSTMRVPIGLGNEGALHAVAFSPDGRTVAVTGQTGPEWDDGYCIYLIDVQGGEIRRRIVNLPEAVTHMAFSPNGVFLAAVFGERAGLQVFTIPDGTRIYASEPYQVPANWVDFAPDGRMVVSSYDGALRMYDANFRPSVAKQLAKGGKPHGVAFSPDGKKIAVGFRDRATVAVLSADDLTLSYLPDVSGVAGNLWTVGWSADGTRLLGAGSHAGRGKSLIRWWSHGGLPDGNGRGEYMDLPASNGNVMQILPLKSGGVAFTAADPALGVLDGQGFAVFTRERAIANFQGGARRLLVSDRGNVVEFDYDASGSNRGRFTVDKLLLQSAPTPGAGLHEPLVATDEVNVTGWWGDGSKVTFNGMELSMSEKEISCSLGIDAKNRFFALGSSFSLRLYLRSGQLRWQVHTPGPVWAVNVSGNGQWVIAALGDGTIRWYDAMRGEESMALFVSKDQQRWAVWSARNFFAVSPGASSLIGWHVNRGKGQLADFYPVGQFPQYQNSEFFKTLFQQ</sequence>
<feature type="repeat" description="WD" evidence="1">
    <location>
        <begin position="56"/>
        <end position="97"/>
    </location>
</feature>
<dbReference type="Gene3D" id="2.130.10.10">
    <property type="entry name" value="YVTN repeat-like/Quinoprotein amine dehydrogenase"/>
    <property type="match status" value="3"/>
</dbReference>
<evidence type="ECO:0000313" key="3">
    <source>
        <dbReference type="Proteomes" id="UP001628193"/>
    </source>
</evidence>
<dbReference type="PANTHER" id="PTHR19879:SF9">
    <property type="entry name" value="TRANSCRIPTION INITIATION FACTOR TFIID SUBUNIT 5"/>
    <property type="match status" value="1"/>
</dbReference>
<gene>
    <name evidence="2" type="ORF">SIID45300_02524</name>
</gene>
<organism evidence="2 3">
    <name type="scientific">Candidatus Magnetaquiglobus chichijimensis</name>
    <dbReference type="NCBI Taxonomy" id="3141448"/>
    <lineage>
        <taxon>Bacteria</taxon>
        <taxon>Pseudomonadati</taxon>
        <taxon>Pseudomonadota</taxon>
        <taxon>Magnetococcia</taxon>
        <taxon>Magnetococcales</taxon>
        <taxon>Candidatus Magnetaquicoccaceae</taxon>
        <taxon>Candidatus Magnetaquiglobus</taxon>
    </lineage>
</organism>
<dbReference type="InterPro" id="IPR015943">
    <property type="entry name" value="WD40/YVTN_repeat-like_dom_sf"/>
</dbReference>
<evidence type="ECO:0008006" key="4">
    <source>
        <dbReference type="Google" id="ProtNLM"/>
    </source>
</evidence>
<dbReference type="PANTHER" id="PTHR19879">
    <property type="entry name" value="TRANSCRIPTION INITIATION FACTOR TFIID"/>
    <property type="match status" value="1"/>
</dbReference>
<dbReference type="SUPFAM" id="SSF82171">
    <property type="entry name" value="DPP6 N-terminal domain-like"/>
    <property type="match status" value="1"/>
</dbReference>
<dbReference type="EMBL" id="BAAFGK010000004">
    <property type="protein sequence ID" value="GAB0058180.1"/>
    <property type="molecule type" value="Genomic_DNA"/>
</dbReference>
<reference evidence="2 3" key="1">
    <citation type="submission" date="2024-09" db="EMBL/GenBank/DDBJ databases">
        <title>Draft genome sequence of Candidatus Magnetaquicoccaceae bacterium FCR-1.</title>
        <authorList>
            <person name="Shimoshige H."/>
            <person name="Shimamura S."/>
            <person name="Taoka A."/>
            <person name="Kobayashi H."/>
            <person name="Maekawa T."/>
        </authorList>
    </citation>
    <scope>NUCLEOTIDE SEQUENCE [LARGE SCALE GENOMIC DNA]</scope>
    <source>
        <strain evidence="2 3">FCR-1</strain>
    </source>
</reference>
<protein>
    <recommendedName>
        <fullName evidence="4">WD40 repeat domain-containing protein</fullName>
    </recommendedName>
</protein>
<comment type="caution">
    <text evidence="2">The sequence shown here is derived from an EMBL/GenBank/DDBJ whole genome shotgun (WGS) entry which is preliminary data.</text>
</comment>
<dbReference type="InterPro" id="IPR001680">
    <property type="entry name" value="WD40_rpt"/>
</dbReference>
<proteinExistence type="predicted"/>
<evidence type="ECO:0000313" key="2">
    <source>
        <dbReference type="EMBL" id="GAB0058180.1"/>
    </source>
</evidence>
<keyword evidence="1" id="KW-0853">WD repeat</keyword>
<dbReference type="PROSITE" id="PS50082">
    <property type="entry name" value="WD_REPEATS_2"/>
    <property type="match status" value="1"/>
</dbReference>
<keyword evidence="3" id="KW-1185">Reference proteome</keyword>
<dbReference type="Proteomes" id="UP001628193">
    <property type="component" value="Unassembled WGS sequence"/>
</dbReference>
<accession>A0ABQ0CBE4</accession>
<dbReference type="Pfam" id="PF00400">
    <property type="entry name" value="WD40"/>
    <property type="match status" value="3"/>
</dbReference>
<evidence type="ECO:0000256" key="1">
    <source>
        <dbReference type="PROSITE-ProRule" id="PRU00221"/>
    </source>
</evidence>
<dbReference type="SUPFAM" id="SSF50978">
    <property type="entry name" value="WD40 repeat-like"/>
    <property type="match status" value="1"/>
</dbReference>
<dbReference type="SMART" id="SM00320">
    <property type="entry name" value="WD40"/>
    <property type="match status" value="7"/>
</dbReference>
<name>A0ABQ0CBE4_9PROT</name>